<feature type="transmembrane region" description="Helical" evidence="1">
    <location>
        <begin position="55"/>
        <end position="75"/>
    </location>
</feature>
<accession>A0A7X2H8N6</accession>
<evidence type="ECO:0000313" key="3">
    <source>
        <dbReference type="Proteomes" id="UP000463051"/>
    </source>
</evidence>
<dbReference type="Proteomes" id="UP000463051">
    <property type="component" value="Unassembled WGS sequence"/>
</dbReference>
<gene>
    <name evidence="2" type="ORF">GJB61_21575</name>
</gene>
<dbReference type="RefSeq" id="WP_154121080.1">
    <property type="nucleotide sequence ID" value="NZ_WJXB01000009.1"/>
</dbReference>
<reference evidence="2 3" key="1">
    <citation type="submission" date="2019-11" db="EMBL/GenBank/DDBJ databases">
        <title>Paenibacillus monticola sp. nov., a novel PGPR strain isolated from mountain sample in China.</title>
        <authorList>
            <person name="Zhao Q."/>
            <person name="Li H.-P."/>
            <person name="Zhang J.-L."/>
        </authorList>
    </citation>
    <scope>NUCLEOTIDE SEQUENCE [LARGE SCALE GENOMIC DNA]</scope>
    <source>
        <strain evidence="2 3">LC-T2</strain>
    </source>
</reference>
<proteinExistence type="predicted"/>
<dbReference type="PANTHER" id="PTHR34351:SF2">
    <property type="entry name" value="DUF58 DOMAIN-CONTAINING PROTEIN"/>
    <property type="match status" value="1"/>
</dbReference>
<dbReference type="PANTHER" id="PTHR34351">
    <property type="entry name" value="SLR1927 PROTEIN-RELATED"/>
    <property type="match status" value="1"/>
</dbReference>
<evidence type="ECO:0000256" key="1">
    <source>
        <dbReference type="SAM" id="Phobius"/>
    </source>
</evidence>
<comment type="caution">
    <text evidence="2">The sequence shown here is derived from an EMBL/GenBank/DDBJ whole genome shotgun (WGS) entry which is preliminary data.</text>
</comment>
<organism evidence="2 3">
    <name type="scientific">Paenibacillus monticola</name>
    <dbReference type="NCBI Taxonomy" id="2666075"/>
    <lineage>
        <taxon>Bacteria</taxon>
        <taxon>Bacillati</taxon>
        <taxon>Bacillota</taxon>
        <taxon>Bacilli</taxon>
        <taxon>Bacillales</taxon>
        <taxon>Paenibacillaceae</taxon>
        <taxon>Paenibacillus</taxon>
    </lineage>
</organism>
<keyword evidence="1" id="KW-0812">Transmembrane</keyword>
<keyword evidence="3" id="KW-1185">Reference proteome</keyword>
<dbReference type="EMBL" id="WJXB01000009">
    <property type="protein sequence ID" value="MRN55577.1"/>
    <property type="molecule type" value="Genomic_DNA"/>
</dbReference>
<dbReference type="AlphaFoldDB" id="A0A7X2H8N6"/>
<protein>
    <submittedName>
        <fullName evidence="2">DUF58 domain-containing protein</fullName>
    </submittedName>
</protein>
<keyword evidence="1" id="KW-0472">Membrane</keyword>
<name>A0A7X2H8N6_9BACL</name>
<sequence>MSSRSLYERKQQKNTKNLRSVSLPRTRRVVGEWLRMLSVTGIIGILYAWRGGGSLLFLLIALGIIMLNGLGLQLFGPRRIKLVRTITPARPVAGDILHVKVQVSFHGRLPLPWMTIVDYWSGIRHHELLFPGFRRSFSYTYTLEGMPRGIHHLQGCRVTWGDLPGWFTGRIEPEDNEVFRVLPAPLYFGGMLPDSGVIPGAGMSTKRGRSIGEEALDIRDYTPGDPQNRIHWKNSARRGSLQTRVPERERGQMSCVVLANCPKSYEIPTGALAPRSHRGATPPAFEKAVSAAMGLMLSAERTGTYIQLFSGGWPEGTARHEGLGKIPGRVLDFLTGISPDSTRSLSQLLEDASRSWIPGMTVSIITGQLEEESAKVIARFLVQGVKVDLYYAWDSPAPGTADTLSQAHLQPSDAMFQADSQPVSGSVTSQAYRQSFKGSVGDSLTRLGARLYRLDTALPASSYKEVEFHGLSGKPTLR</sequence>
<evidence type="ECO:0000313" key="2">
    <source>
        <dbReference type="EMBL" id="MRN55577.1"/>
    </source>
</evidence>
<keyword evidence="1" id="KW-1133">Transmembrane helix</keyword>